<evidence type="ECO:0000256" key="1">
    <source>
        <dbReference type="ARBA" id="ARBA00022603"/>
    </source>
</evidence>
<dbReference type="InterPro" id="IPR049560">
    <property type="entry name" value="MeTrfase_RsmB-F_NOP2_cat"/>
</dbReference>
<reference evidence="7 8" key="1">
    <citation type="journal article" date="2017" name="Int. J. Syst. Evol. Microbiol.">
        <title>Rhodosalinus sediminis gen. nov., sp. nov., isolated from marine saltern.</title>
        <authorList>
            <person name="Guo L.Y."/>
            <person name="Ling S.K."/>
            <person name="Li C.M."/>
            <person name="Chen G.J."/>
            <person name="Du Z.J."/>
        </authorList>
    </citation>
    <scope>NUCLEOTIDE SEQUENCE [LARGE SCALE GENOMIC DNA]</scope>
    <source>
        <strain evidence="7 8">WDN1C137</strain>
    </source>
</reference>
<dbReference type="GO" id="GO:0001510">
    <property type="term" value="P:RNA methylation"/>
    <property type="evidence" value="ECO:0007669"/>
    <property type="project" value="InterPro"/>
</dbReference>
<dbReference type="CDD" id="cd02440">
    <property type="entry name" value="AdoMet_MTases"/>
    <property type="match status" value="1"/>
</dbReference>
<evidence type="ECO:0000313" key="7">
    <source>
        <dbReference type="EMBL" id="REC58296.1"/>
    </source>
</evidence>
<dbReference type="SUPFAM" id="SSF48013">
    <property type="entry name" value="NusB-like"/>
    <property type="match status" value="1"/>
</dbReference>
<dbReference type="SUPFAM" id="SSF53335">
    <property type="entry name" value="S-adenosyl-L-methionine-dependent methyltransferases"/>
    <property type="match status" value="1"/>
</dbReference>
<dbReference type="GO" id="GO:0006355">
    <property type="term" value="P:regulation of DNA-templated transcription"/>
    <property type="evidence" value="ECO:0007669"/>
    <property type="project" value="InterPro"/>
</dbReference>
<dbReference type="InterPro" id="IPR023267">
    <property type="entry name" value="RCMT"/>
</dbReference>
<dbReference type="PRINTS" id="PR02008">
    <property type="entry name" value="RCMTFAMILY"/>
</dbReference>
<keyword evidence="1 5" id="KW-0489">Methyltransferase</keyword>
<dbReference type="PROSITE" id="PS51686">
    <property type="entry name" value="SAM_MT_RSMB_NOP"/>
    <property type="match status" value="1"/>
</dbReference>
<proteinExistence type="inferred from homology"/>
<protein>
    <submittedName>
        <fullName evidence="7">RsmB/NOP family class I SAM-dependent RNA methyltransferase</fullName>
    </submittedName>
</protein>
<sequence>MSRRPRPAGREGQPARRAALHLFRAVLEERRTLDEAEPALDGLAPADRARARRLVAEAFRNLTRADALLAPHLRRTPPPAARAALRLGTVELAQGGAAHGVVNDWVAVVAGAGRKAAAARGMVNAVLRKMAGEAPARWADLPVPAMPGWLRAPVVAAWGARVAEAIEAAHAAGAPLDLTAKGDPDALAARLGARRLPTGSLRLPRGAQVTALPGYAEGDWWVQDAAAALPARALRPRPGERVLDLCAAPGGKTLQLAAAGAEVTALDLSPARLERVRENLARTGLSAHLSAEDARAHAGGPYDAVLVDAPCSATGTIRRHPELPHIRDGAGLGALVELQAALIDRAASLVAPGGRLVYCACSLLPDEGEAQAAAALARRPELRADPAALDLPGVEPAWRGPEGLRLRPDHWLEAGGMDGFFVAAFRRVA</sequence>
<keyword evidence="4 5" id="KW-0694">RNA-binding</keyword>
<dbReference type="Pfam" id="PF01029">
    <property type="entry name" value="NusB"/>
    <property type="match status" value="1"/>
</dbReference>
<dbReference type="AlphaFoldDB" id="A0A3D9BY38"/>
<dbReference type="InterPro" id="IPR006027">
    <property type="entry name" value="NusB_RsmB_TIM44"/>
</dbReference>
<dbReference type="EMBL" id="QOHR01000003">
    <property type="protein sequence ID" value="REC58296.1"/>
    <property type="molecule type" value="Genomic_DNA"/>
</dbReference>
<comment type="caution">
    <text evidence="5">Lacks conserved residue(s) required for the propagation of feature annotation.</text>
</comment>
<keyword evidence="8" id="KW-1185">Reference proteome</keyword>
<accession>A0A3D9BY38</accession>
<gene>
    <name evidence="7" type="ORF">DRV84_04505</name>
</gene>
<feature type="binding site" evidence="5">
    <location>
        <position position="308"/>
    </location>
    <ligand>
        <name>S-adenosyl-L-methionine</name>
        <dbReference type="ChEBI" id="CHEBI:59789"/>
    </ligand>
</feature>
<comment type="similarity">
    <text evidence="5">Belongs to the class I-like SAM-binding methyltransferase superfamily. RsmB/NOP family.</text>
</comment>
<organism evidence="7 8">
    <name type="scientific">Rhodosalinus sediminis</name>
    <dbReference type="NCBI Taxonomy" id="1940533"/>
    <lineage>
        <taxon>Bacteria</taxon>
        <taxon>Pseudomonadati</taxon>
        <taxon>Pseudomonadota</taxon>
        <taxon>Alphaproteobacteria</taxon>
        <taxon>Rhodobacterales</taxon>
        <taxon>Paracoccaceae</taxon>
        <taxon>Rhodosalinus</taxon>
    </lineage>
</organism>
<dbReference type="GO" id="GO:0003723">
    <property type="term" value="F:RNA binding"/>
    <property type="evidence" value="ECO:0007669"/>
    <property type="project" value="UniProtKB-UniRule"/>
</dbReference>
<keyword evidence="2 5" id="KW-0808">Transferase</keyword>
<dbReference type="Pfam" id="PF01189">
    <property type="entry name" value="Methyltr_RsmB-F"/>
    <property type="match status" value="1"/>
</dbReference>
<name>A0A3D9BY38_9RHOB</name>
<dbReference type="Gene3D" id="3.40.50.150">
    <property type="entry name" value="Vaccinia Virus protein VP39"/>
    <property type="match status" value="1"/>
</dbReference>
<feature type="binding site" evidence="5">
    <location>
        <position position="267"/>
    </location>
    <ligand>
        <name>S-adenosyl-L-methionine</name>
        <dbReference type="ChEBI" id="CHEBI:59789"/>
    </ligand>
</feature>
<dbReference type="InterPro" id="IPR029063">
    <property type="entry name" value="SAM-dependent_MTases_sf"/>
</dbReference>
<feature type="domain" description="SAM-dependent MTase RsmB/NOP-type" evidence="6">
    <location>
        <begin position="138"/>
        <end position="428"/>
    </location>
</feature>
<dbReference type="RefSeq" id="WP_115978679.1">
    <property type="nucleotide sequence ID" value="NZ_QOHR01000003.1"/>
</dbReference>
<dbReference type="InterPro" id="IPR001678">
    <property type="entry name" value="MeTrfase_RsmB-F_NOP2_dom"/>
</dbReference>
<feature type="active site" description="Nucleophile" evidence="5">
    <location>
        <position position="361"/>
    </location>
</feature>
<keyword evidence="3 5" id="KW-0949">S-adenosyl-L-methionine</keyword>
<feature type="binding site" evidence="5">
    <location>
        <begin position="246"/>
        <end position="252"/>
    </location>
    <ligand>
        <name>S-adenosyl-L-methionine</name>
        <dbReference type="ChEBI" id="CHEBI:59789"/>
    </ligand>
</feature>
<dbReference type="GO" id="GO:0008173">
    <property type="term" value="F:RNA methyltransferase activity"/>
    <property type="evidence" value="ECO:0007669"/>
    <property type="project" value="InterPro"/>
</dbReference>
<evidence type="ECO:0000256" key="4">
    <source>
        <dbReference type="ARBA" id="ARBA00022884"/>
    </source>
</evidence>
<dbReference type="Proteomes" id="UP000257131">
    <property type="component" value="Unassembled WGS sequence"/>
</dbReference>
<dbReference type="InterPro" id="IPR035926">
    <property type="entry name" value="NusB-like_sf"/>
</dbReference>
<dbReference type="OrthoDB" id="9810297at2"/>
<dbReference type="PANTHER" id="PTHR22807">
    <property type="entry name" value="NOP2 YEAST -RELATED NOL1/NOP2/FMU SUN DOMAIN-CONTAINING"/>
    <property type="match status" value="1"/>
</dbReference>
<dbReference type="PANTHER" id="PTHR22807:SF61">
    <property type="entry name" value="NOL1_NOP2_SUN FAMILY PROTEIN _ ANTITERMINATION NUSB DOMAIN-CONTAINING PROTEIN"/>
    <property type="match status" value="1"/>
</dbReference>
<evidence type="ECO:0000256" key="3">
    <source>
        <dbReference type="ARBA" id="ARBA00022691"/>
    </source>
</evidence>
<dbReference type="Gene3D" id="1.10.940.10">
    <property type="entry name" value="NusB-like"/>
    <property type="match status" value="1"/>
</dbReference>
<evidence type="ECO:0000256" key="5">
    <source>
        <dbReference type="PROSITE-ProRule" id="PRU01023"/>
    </source>
</evidence>
<comment type="caution">
    <text evidence="7">The sequence shown here is derived from an EMBL/GenBank/DDBJ whole genome shotgun (WGS) entry which is preliminary data.</text>
</comment>
<evidence type="ECO:0000256" key="2">
    <source>
        <dbReference type="ARBA" id="ARBA00022679"/>
    </source>
</evidence>
<evidence type="ECO:0000259" key="6">
    <source>
        <dbReference type="PROSITE" id="PS51686"/>
    </source>
</evidence>
<evidence type="ECO:0000313" key="8">
    <source>
        <dbReference type="Proteomes" id="UP000257131"/>
    </source>
</evidence>